<name>A0A2S5A7Y7_9SPHI</name>
<evidence type="ECO:0000313" key="2">
    <source>
        <dbReference type="EMBL" id="POY38409.1"/>
    </source>
</evidence>
<dbReference type="OrthoDB" id="2620172at2"/>
<sequence>MNLSTEKALQTLKDSKQLFTEIFKHGTLSVEVYKPEKVDHQQPHDRDEIYVVIAGSGDFYMNGEVFPFTAGEFLFVPAGVEHRFMNFTEDFSTWVFFYGPKGGEKADQ</sequence>
<feature type="domain" description="Cupin type-2" evidence="1">
    <location>
        <begin position="31"/>
        <end position="89"/>
    </location>
</feature>
<proteinExistence type="predicted"/>
<dbReference type="Proteomes" id="UP000236893">
    <property type="component" value="Unassembled WGS sequence"/>
</dbReference>
<dbReference type="RefSeq" id="WP_103787644.1">
    <property type="nucleotide sequence ID" value="NZ_PQVF01000002.1"/>
</dbReference>
<reference evidence="2 3" key="1">
    <citation type="submission" date="2018-01" db="EMBL/GenBank/DDBJ databases">
        <authorList>
            <person name="Gaut B.S."/>
            <person name="Morton B.R."/>
            <person name="Clegg M.T."/>
            <person name="Duvall M.R."/>
        </authorList>
    </citation>
    <scope>NUCLEOTIDE SEQUENCE [LARGE SCALE GENOMIC DNA]</scope>
    <source>
        <strain evidence="2 3">HR-AV</strain>
    </source>
</reference>
<dbReference type="InterPro" id="IPR011051">
    <property type="entry name" value="RmlC_Cupin_sf"/>
</dbReference>
<keyword evidence="3" id="KW-1185">Reference proteome</keyword>
<dbReference type="InterPro" id="IPR013096">
    <property type="entry name" value="Cupin_2"/>
</dbReference>
<organism evidence="2 3">
    <name type="scientific">Solitalea longa</name>
    <dbReference type="NCBI Taxonomy" id="2079460"/>
    <lineage>
        <taxon>Bacteria</taxon>
        <taxon>Pseudomonadati</taxon>
        <taxon>Bacteroidota</taxon>
        <taxon>Sphingobacteriia</taxon>
        <taxon>Sphingobacteriales</taxon>
        <taxon>Sphingobacteriaceae</taxon>
        <taxon>Solitalea</taxon>
    </lineage>
</organism>
<dbReference type="EMBL" id="PQVF01000002">
    <property type="protein sequence ID" value="POY38409.1"/>
    <property type="molecule type" value="Genomic_DNA"/>
</dbReference>
<dbReference type="AlphaFoldDB" id="A0A2S5A7Y7"/>
<accession>A0A2S5A7Y7</accession>
<evidence type="ECO:0000259" key="1">
    <source>
        <dbReference type="Pfam" id="PF07883"/>
    </source>
</evidence>
<dbReference type="InterPro" id="IPR014710">
    <property type="entry name" value="RmlC-like_jellyroll"/>
</dbReference>
<dbReference type="Gene3D" id="2.60.120.10">
    <property type="entry name" value="Jelly Rolls"/>
    <property type="match status" value="1"/>
</dbReference>
<evidence type="ECO:0000313" key="3">
    <source>
        <dbReference type="Proteomes" id="UP000236893"/>
    </source>
</evidence>
<dbReference type="Pfam" id="PF07883">
    <property type="entry name" value="Cupin_2"/>
    <property type="match status" value="1"/>
</dbReference>
<gene>
    <name evidence="2" type="ORF">C3K47_03140</name>
</gene>
<comment type="caution">
    <text evidence="2">The sequence shown here is derived from an EMBL/GenBank/DDBJ whole genome shotgun (WGS) entry which is preliminary data.</text>
</comment>
<dbReference type="SUPFAM" id="SSF51182">
    <property type="entry name" value="RmlC-like cupins"/>
    <property type="match status" value="1"/>
</dbReference>
<protein>
    <submittedName>
        <fullName evidence="2">Cupin domain-containing protein</fullName>
    </submittedName>
</protein>